<proteinExistence type="predicted"/>
<evidence type="ECO:0000313" key="1">
    <source>
        <dbReference type="EMBL" id="GAH91255.1"/>
    </source>
</evidence>
<sequence>MVNDGSYILEKMKKGNAEMVKWKNKRGYSFNLEVSFKNKDCWKKKNLIIFPNELNN</sequence>
<feature type="non-terminal residue" evidence="1">
    <location>
        <position position="56"/>
    </location>
</feature>
<protein>
    <submittedName>
        <fullName evidence="1">Uncharacterized protein</fullName>
    </submittedName>
</protein>
<name>X1KC83_9ZZZZ</name>
<gene>
    <name evidence="1" type="ORF">S03H2_70163</name>
</gene>
<comment type="caution">
    <text evidence="1">The sequence shown here is derived from an EMBL/GenBank/DDBJ whole genome shotgun (WGS) entry which is preliminary data.</text>
</comment>
<dbReference type="AlphaFoldDB" id="X1KC83"/>
<dbReference type="EMBL" id="BARU01046541">
    <property type="protein sequence ID" value="GAH91255.1"/>
    <property type="molecule type" value="Genomic_DNA"/>
</dbReference>
<organism evidence="1">
    <name type="scientific">marine sediment metagenome</name>
    <dbReference type="NCBI Taxonomy" id="412755"/>
    <lineage>
        <taxon>unclassified sequences</taxon>
        <taxon>metagenomes</taxon>
        <taxon>ecological metagenomes</taxon>
    </lineage>
</organism>
<reference evidence="1" key="1">
    <citation type="journal article" date="2014" name="Front. Microbiol.">
        <title>High frequency of phylogenetically diverse reductive dehalogenase-homologous genes in deep subseafloor sedimentary metagenomes.</title>
        <authorList>
            <person name="Kawai M."/>
            <person name="Futagami T."/>
            <person name="Toyoda A."/>
            <person name="Takaki Y."/>
            <person name="Nishi S."/>
            <person name="Hori S."/>
            <person name="Arai W."/>
            <person name="Tsubouchi T."/>
            <person name="Morono Y."/>
            <person name="Uchiyama I."/>
            <person name="Ito T."/>
            <person name="Fujiyama A."/>
            <person name="Inagaki F."/>
            <person name="Takami H."/>
        </authorList>
    </citation>
    <scope>NUCLEOTIDE SEQUENCE</scope>
    <source>
        <strain evidence="1">Expedition CK06-06</strain>
    </source>
</reference>
<accession>X1KC83</accession>